<feature type="domain" description="MoaB/Mog" evidence="1">
    <location>
        <begin position="21"/>
        <end position="181"/>
    </location>
</feature>
<dbReference type="CDD" id="cd00885">
    <property type="entry name" value="cinA"/>
    <property type="match status" value="1"/>
</dbReference>
<sequence>MILDHFIFLCHRKVSMNPTAAIIIIGNEILSGRTQDININYIAKSLAISGIKLKEARVIPDDPKVIINTVNEIKAAVDYVFTTGGIGPTHDDITSDCIAEAFGVPNQIHPESFKLLEDYIGKENFNEARQRMAHLPLGAKPIPNTISVAPGYVIGNVYVMAGVPQIMQSMLDSIIPTLRHGPPIISKTWYAYHASEGKVAADLNEIQNKFPQTDIGSYPFYLNEKQNGVALVTKGQDQQAVEQAASEVYNLLVKMGYQPIEGEPH</sequence>
<evidence type="ECO:0000259" key="1">
    <source>
        <dbReference type="SMART" id="SM00852"/>
    </source>
</evidence>
<reference evidence="2" key="1">
    <citation type="submission" date="2022-10" db="EMBL/GenBank/DDBJ databases">
        <authorList>
            <person name="Botero Cardona J."/>
        </authorList>
    </citation>
    <scope>NUCLEOTIDE SEQUENCE</scope>
    <source>
        <strain evidence="2">R-83534</strain>
    </source>
</reference>
<dbReference type="EMBL" id="CAMXCH010000002">
    <property type="protein sequence ID" value="CAI3939479.1"/>
    <property type="molecule type" value="Genomic_DNA"/>
</dbReference>
<dbReference type="PANTHER" id="PTHR13939">
    <property type="entry name" value="NICOTINAMIDE-NUCLEOTIDE AMIDOHYDROLASE PNCC"/>
    <property type="match status" value="1"/>
</dbReference>
<dbReference type="Gene3D" id="3.40.980.10">
    <property type="entry name" value="MoaB/Mog-like domain"/>
    <property type="match status" value="1"/>
</dbReference>
<keyword evidence="3" id="KW-1185">Reference proteome</keyword>
<dbReference type="InterPro" id="IPR036425">
    <property type="entry name" value="MoaB/Mog-like_dom_sf"/>
</dbReference>
<protein>
    <submittedName>
        <fullName evidence="2">ADP-ribose pyrophosphatase domain of DNA damage-and competence-inducible protein CinA (CinA) (PDB:4CT9) (PUBMED:25313401)</fullName>
    </submittedName>
</protein>
<name>A0ABM9HNQ5_9PROT</name>
<dbReference type="Proteomes" id="UP001154272">
    <property type="component" value="Unassembled WGS sequence"/>
</dbReference>
<dbReference type="InterPro" id="IPR056596">
    <property type="entry name" value="FLAD1_M"/>
</dbReference>
<organism evidence="2 3">
    <name type="scientific">Commensalibacter papalotli</name>
    <name type="common">ex Botero et al. 2024</name>
    <dbReference type="NCBI Taxonomy" id="2972766"/>
    <lineage>
        <taxon>Bacteria</taxon>
        <taxon>Pseudomonadati</taxon>
        <taxon>Pseudomonadota</taxon>
        <taxon>Alphaproteobacteria</taxon>
        <taxon>Acetobacterales</taxon>
        <taxon>Acetobacteraceae</taxon>
    </lineage>
</organism>
<dbReference type="InterPro" id="IPR050101">
    <property type="entry name" value="CinA"/>
</dbReference>
<dbReference type="Pfam" id="PF00994">
    <property type="entry name" value="MoCF_biosynth"/>
    <property type="match status" value="1"/>
</dbReference>
<dbReference type="SMART" id="SM00852">
    <property type="entry name" value="MoCF_biosynth"/>
    <property type="match status" value="1"/>
</dbReference>
<evidence type="ECO:0000313" key="2">
    <source>
        <dbReference type="EMBL" id="CAI3939479.1"/>
    </source>
</evidence>
<evidence type="ECO:0000313" key="3">
    <source>
        <dbReference type="Proteomes" id="UP001154272"/>
    </source>
</evidence>
<proteinExistence type="predicted"/>
<dbReference type="PANTHER" id="PTHR13939:SF0">
    <property type="entry name" value="NMN AMIDOHYDROLASE-LIKE PROTEIN YFAY"/>
    <property type="match status" value="1"/>
</dbReference>
<dbReference type="SUPFAM" id="SSF53218">
    <property type="entry name" value="Molybdenum cofactor biosynthesis proteins"/>
    <property type="match status" value="1"/>
</dbReference>
<dbReference type="Pfam" id="PF24102">
    <property type="entry name" value="FLAD1_M"/>
    <property type="match status" value="1"/>
</dbReference>
<accession>A0ABM9HNQ5</accession>
<gene>
    <name evidence="2" type="ORF">R83534S58_LOCUS1034</name>
</gene>
<comment type="caution">
    <text evidence="2">The sequence shown here is derived from an EMBL/GenBank/DDBJ whole genome shotgun (WGS) entry which is preliminary data.</text>
</comment>
<dbReference type="InterPro" id="IPR001453">
    <property type="entry name" value="MoaB/Mog_dom"/>
</dbReference>